<comment type="caution">
    <text evidence="1">The sequence shown here is derived from an EMBL/GenBank/DDBJ whole genome shotgun (WGS) entry which is preliminary data.</text>
</comment>
<organism evidence="1 2">
    <name type="scientific">Trichoderma parareesei</name>
    <name type="common">Filamentous fungus</name>
    <dbReference type="NCBI Taxonomy" id="858221"/>
    <lineage>
        <taxon>Eukaryota</taxon>
        <taxon>Fungi</taxon>
        <taxon>Dikarya</taxon>
        <taxon>Ascomycota</taxon>
        <taxon>Pezizomycotina</taxon>
        <taxon>Sordariomycetes</taxon>
        <taxon>Hypocreomycetidae</taxon>
        <taxon>Hypocreales</taxon>
        <taxon>Hypocreaceae</taxon>
        <taxon>Trichoderma</taxon>
    </lineage>
</organism>
<accession>A0A2H2Z0W0</accession>
<dbReference type="AlphaFoldDB" id="A0A2H2Z0W0"/>
<gene>
    <name evidence="1" type="ORF">A9Z42_0020070</name>
</gene>
<evidence type="ECO:0000313" key="2">
    <source>
        <dbReference type="Proteomes" id="UP000219286"/>
    </source>
</evidence>
<sequence>MARLKVFNPDSFNESNAPERDIILIIEAWSAADCNNDHVARKFSSEATQTSRISQFFLRMDDTEGGVFTLEGVQTEAEALLDDTMELRRDGKDVRKAKS</sequence>
<keyword evidence="2" id="KW-1185">Reference proteome</keyword>
<reference evidence="1 2" key="1">
    <citation type="journal article" date="2015" name="Genome Announc.">
        <title>Genome sequence and annotation of Trichoderma parareesei, the ancestor of the cellulase producer Trichoderma reesei.</title>
        <authorList>
            <person name="Yang D."/>
            <person name="Pomraning K."/>
            <person name="Kopchinskiy A."/>
            <person name="Karimi Aghcheh R."/>
            <person name="Atanasova L."/>
            <person name="Chenthamara K."/>
            <person name="Baker S.E."/>
            <person name="Zhang R."/>
            <person name="Shen Q."/>
            <person name="Freitag M."/>
            <person name="Kubicek C.P."/>
            <person name="Druzhinina I.S."/>
        </authorList>
    </citation>
    <scope>NUCLEOTIDE SEQUENCE [LARGE SCALE GENOMIC DNA]</scope>
    <source>
        <strain evidence="1 2">CBS 125925</strain>
    </source>
</reference>
<evidence type="ECO:0000313" key="1">
    <source>
        <dbReference type="EMBL" id="OTA01673.1"/>
    </source>
</evidence>
<proteinExistence type="predicted"/>
<protein>
    <submittedName>
        <fullName evidence="1">Uncharacterized protein</fullName>
    </submittedName>
</protein>
<dbReference type="EMBL" id="LFMI01000228">
    <property type="protein sequence ID" value="OTA01673.1"/>
    <property type="molecule type" value="Genomic_DNA"/>
</dbReference>
<dbReference type="Proteomes" id="UP000219286">
    <property type="component" value="Unassembled WGS sequence"/>
</dbReference>
<name>A0A2H2Z0W0_TRIPA</name>